<accession>A0ABY2BD99</accession>
<name>A0ABY2BD99_9ACTN</name>
<protein>
    <submittedName>
        <fullName evidence="1">Uncharacterized protein</fullName>
    </submittedName>
</protein>
<dbReference type="Proteomes" id="UP000295818">
    <property type="component" value="Unassembled WGS sequence"/>
</dbReference>
<dbReference type="EMBL" id="SLWM01000015">
    <property type="protein sequence ID" value="TCO17036.1"/>
    <property type="molecule type" value="Genomic_DNA"/>
</dbReference>
<evidence type="ECO:0000313" key="1">
    <source>
        <dbReference type="EMBL" id="TCO17036.1"/>
    </source>
</evidence>
<keyword evidence="2" id="KW-1185">Reference proteome</keyword>
<reference evidence="1 2" key="1">
    <citation type="journal article" date="2015" name="Stand. Genomic Sci.">
        <title>Genomic Encyclopedia of Bacterial and Archaeal Type Strains, Phase III: the genomes of soil and plant-associated and newly described type strains.</title>
        <authorList>
            <person name="Whitman W.B."/>
            <person name="Woyke T."/>
            <person name="Klenk H.P."/>
            <person name="Zhou Y."/>
            <person name="Lilburn T.G."/>
            <person name="Beck B.J."/>
            <person name="De Vos P."/>
            <person name="Vandamme P."/>
            <person name="Eisen J.A."/>
            <person name="Garrity G."/>
            <person name="Hugenholtz P."/>
            <person name="Kyrpides N.C."/>
        </authorList>
    </citation>
    <scope>NUCLEOTIDE SEQUENCE [LARGE SCALE GENOMIC DNA]</scope>
    <source>
        <strain evidence="1 2">VKM Ac-2538</strain>
    </source>
</reference>
<evidence type="ECO:0000313" key="2">
    <source>
        <dbReference type="Proteomes" id="UP000295818"/>
    </source>
</evidence>
<proteinExistence type="predicted"/>
<comment type="caution">
    <text evidence="1">The sequence shown here is derived from an EMBL/GenBank/DDBJ whole genome shotgun (WGS) entry which is preliminary data.</text>
</comment>
<sequence length="103" mass="11622">MACHPRHEGGCAVGYSMMREATTRPVWLRVWQSAQQASAMRTVVAMQKAVEMHIAEKAGVTLTIRQLRDAAVYTVTYDEENDRELHEVFAPFGITYQPAEAPR</sequence>
<gene>
    <name evidence="1" type="ORF">EV644_11556</name>
</gene>
<organism evidence="1 2">
    <name type="scientific">Kribbella orskensis</name>
    <dbReference type="NCBI Taxonomy" id="2512216"/>
    <lineage>
        <taxon>Bacteria</taxon>
        <taxon>Bacillati</taxon>
        <taxon>Actinomycetota</taxon>
        <taxon>Actinomycetes</taxon>
        <taxon>Propionibacteriales</taxon>
        <taxon>Kribbellaceae</taxon>
        <taxon>Kribbella</taxon>
    </lineage>
</organism>